<keyword evidence="3 7" id="KW-0812">Transmembrane</keyword>
<keyword evidence="5 7" id="KW-0472">Membrane</keyword>
<dbReference type="WBParaSite" id="MBELARI_LOCUS3256">
    <property type="protein sequence ID" value="MBELARI_LOCUS3256"/>
    <property type="gene ID" value="MBELARI_LOCUS3256"/>
</dbReference>
<dbReference type="GO" id="GO:0022857">
    <property type="term" value="F:transmembrane transporter activity"/>
    <property type="evidence" value="ECO:0007669"/>
    <property type="project" value="InterPro"/>
</dbReference>
<evidence type="ECO:0000256" key="1">
    <source>
        <dbReference type="ARBA" id="ARBA00004141"/>
    </source>
</evidence>
<feature type="transmembrane region" description="Helical" evidence="7">
    <location>
        <begin position="430"/>
        <end position="450"/>
    </location>
</feature>
<dbReference type="Pfam" id="PF00860">
    <property type="entry name" value="Xan_ur_permease"/>
    <property type="match status" value="1"/>
</dbReference>
<evidence type="ECO:0000256" key="3">
    <source>
        <dbReference type="ARBA" id="ARBA00022692"/>
    </source>
</evidence>
<accession>A0AAF3F9I2</accession>
<evidence type="ECO:0000256" key="7">
    <source>
        <dbReference type="SAM" id="Phobius"/>
    </source>
</evidence>
<dbReference type="Proteomes" id="UP000887575">
    <property type="component" value="Unassembled WGS sequence"/>
</dbReference>
<evidence type="ECO:0000313" key="9">
    <source>
        <dbReference type="WBParaSite" id="MBELARI_LOCUS3256"/>
    </source>
</evidence>
<evidence type="ECO:0000313" key="10">
    <source>
        <dbReference type="WBParaSite" id="MBELARI_LOCUS9780"/>
    </source>
</evidence>
<feature type="transmembrane region" description="Helical" evidence="7">
    <location>
        <begin position="63"/>
        <end position="83"/>
    </location>
</feature>
<keyword evidence="8" id="KW-1185">Reference proteome</keyword>
<evidence type="ECO:0000256" key="5">
    <source>
        <dbReference type="ARBA" id="ARBA00023136"/>
    </source>
</evidence>
<evidence type="ECO:0000256" key="2">
    <source>
        <dbReference type="ARBA" id="ARBA00008821"/>
    </source>
</evidence>
<feature type="transmembrane region" description="Helical" evidence="7">
    <location>
        <begin position="405"/>
        <end position="424"/>
    </location>
</feature>
<evidence type="ECO:0000256" key="4">
    <source>
        <dbReference type="ARBA" id="ARBA00022989"/>
    </source>
</evidence>
<organism evidence="8 9">
    <name type="scientific">Mesorhabditis belari</name>
    <dbReference type="NCBI Taxonomy" id="2138241"/>
    <lineage>
        <taxon>Eukaryota</taxon>
        <taxon>Metazoa</taxon>
        <taxon>Ecdysozoa</taxon>
        <taxon>Nematoda</taxon>
        <taxon>Chromadorea</taxon>
        <taxon>Rhabditida</taxon>
        <taxon>Rhabditina</taxon>
        <taxon>Rhabditomorpha</taxon>
        <taxon>Rhabditoidea</taxon>
        <taxon>Rhabditidae</taxon>
        <taxon>Mesorhabditinae</taxon>
        <taxon>Mesorhabditis</taxon>
    </lineage>
</organism>
<dbReference type="NCBIfam" id="NF037981">
    <property type="entry name" value="NCS2_1"/>
    <property type="match status" value="1"/>
</dbReference>
<sequence length="590" mass="63765">MSFEKGQSGEKSTPDPSTTSSFDGGVKKVSGIDADSETCAPPLHLAVNDVPDAKGMLLFGCQQMLLCISGMLVLPFLVSDIACAGDKTIELRVQLISSTFVASGVATLMQTTFGLRLSILHGPSFAFIPALSVYKSLPENTCPYSRTDQAPEDFWMSRIRAMEGSLLISSSCLFLLGASGLVGKISRMVGPLCIAPLMVLLEIGTVPTLIEKMSLHWVSLVEFFVVILLAVILEPYAVPIPYFSIRKRKIQFTRARIFGMFPYLMSLLMVWFLCWILTVTNFEPPEGEARTDKNQTVEVISNAPWFHIPYPGQFGRPGIDASLLCGFLASAFACLLENLGDYEMVAKVSQQRHPPGAAVNRGIMIEGLGSILAGAMGIGAGVTTYAENIALMHITRVASRATMQVAGILCIIIGLFTKVAAVLASVPDAIVGGLLGIGMAMIMGVSISNLRTVNMQLSRNVAVLGLSLLSGLAIPDYFEKHPPKTGNATVDQVLITMLSIRMLIGGLIAFILDNTVPGVTKFQRGFPPAGEKHAMVPLEEDGYAFPPFINRIFNRFPFLSYFPFLPSQADLKKTIAEEIVAKKSLENQPV</sequence>
<feature type="region of interest" description="Disordered" evidence="6">
    <location>
        <begin position="1"/>
        <end position="25"/>
    </location>
</feature>
<dbReference type="WBParaSite" id="MBELARI_LOCUS9780">
    <property type="protein sequence ID" value="MBELARI_LOCUS9780"/>
    <property type="gene ID" value="MBELARI_LOCUS9780"/>
</dbReference>
<comment type="subcellular location">
    <subcellularLocation>
        <location evidence="1">Membrane</location>
        <topology evidence="1">Multi-pass membrane protein</topology>
    </subcellularLocation>
</comment>
<comment type="similarity">
    <text evidence="2">Belongs to the nucleobase:cation symporter-2 (NCS2) (TC 2.A.40) family.</text>
</comment>
<feature type="transmembrane region" description="Helical" evidence="7">
    <location>
        <begin position="164"/>
        <end position="182"/>
    </location>
</feature>
<feature type="transmembrane region" description="Helical" evidence="7">
    <location>
        <begin position="494"/>
        <end position="512"/>
    </location>
</feature>
<feature type="transmembrane region" description="Helical" evidence="7">
    <location>
        <begin position="189"/>
        <end position="210"/>
    </location>
</feature>
<feature type="transmembrane region" description="Helical" evidence="7">
    <location>
        <begin position="457"/>
        <end position="474"/>
    </location>
</feature>
<feature type="transmembrane region" description="Helical" evidence="7">
    <location>
        <begin position="95"/>
        <end position="115"/>
    </location>
</feature>
<feature type="transmembrane region" description="Helical" evidence="7">
    <location>
        <begin position="216"/>
        <end position="236"/>
    </location>
</feature>
<evidence type="ECO:0000256" key="6">
    <source>
        <dbReference type="SAM" id="MobiDB-lite"/>
    </source>
</evidence>
<feature type="transmembrane region" description="Helical" evidence="7">
    <location>
        <begin position="363"/>
        <end position="385"/>
    </location>
</feature>
<feature type="transmembrane region" description="Helical" evidence="7">
    <location>
        <begin position="257"/>
        <end position="278"/>
    </location>
</feature>
<keyword evidence="4 7" id="KW-1133">Transmembrane helix</keyword>
<reference evidence="9 10" key="1">
    <citation type="submission" date="2024-02" db="UniProtKB">
        <authorList>
            <consortium name="WormBaseParasite"/>
        </authorList>
    </citation>
    <scope>IDENTIFICATION</scope>
</reference>
<dbReference type="AlphaFoldDB" id="A0AAF3F9I2"/>
<name>A0AAF3F9I2_9BILA</name>
<evidence type="ECO:0008006" key="11">
    <source>
        <dbReference type="Google" id="ProtNLM"/>
    </source>
</evidence>
<dbReference type="GO" id="GO:0016020">
    <property type="term" value="C:membrane"/>
    <property type="evidence" value="ECO:0007669"/>
    <property type="project" value="UniProtKB-SubCell"/>
</dbReference>
<proteinExistence type="inferred from homology"/>
<dbReference type="InterPro" id="IPR006043">
    <property type="entry name" value="NCS2"/>
</dbReference>
<dbReference type="PANTHER" id="PTHR11119">
    <property type="entry name" value="XANTHINE-URACIL / VITAMIN C PERMEASE FAMILY MEMBER"/>
    <property type="match status" value="1"/>
</dbReference>
<evidence type="ECO:0000313" key="8">
    <source>
        <dbReference type="Proteomes" id="UP000887575"/>
    </source>
</evidence>
<protein>
    <recommendedName>
        <fullName evidence="11">Solute carrier family 23 member 1</fullName>
    </recommendedName>
</protein>